<protein>
    <submittedName>
        <fullName evidence="2">Uncharacterized protein</fullName>
    </submittedName>
</protein>
<accession>A0A2H0XG80</accession>
<name>A0A2H0XG80_UNCKA</name>
<dbReference type="AlphaFoldDB" id="A0A2H0XG80"/>
<sequence>MATNKIAKVASVVGGLFAVLSQRLALAQGVNLSINTDSFPTNSQRSVGNLLTFFIKLLFAVGGILMLIYLILGGIRYITSGGDKIQAQAARDMITHALIGIIIIASSYAIAILLKTLFGIDVFSASLSIPTDQYRISPNSAV</sequence>
<evidence type="ECO:0000256" key="1">
    <source>
        <dbReference type="SAM" id="Phobius"/>
    </source>
</evidence>
<keyword evidence="1" id="KW-0472">Membrane</keyword>
<feature type="transmembrane region" description="Helical" evidence="1">
    <location>
        <begin position="93"/>
        <end position="114"/>
    </location>
</feature>
<proteinExistence type="predicted"/>
<feature type="transmembrane region" description="Helical" evidence="1">
    <location>
        <begin position="51"/>
        <end position="72"/>
    </location>
</feature>
<comment type="caution">
    <text evidence="2">The sequence shown here is derived from an EMBL/GenBank/DDBJ whole genome shotgun (WGS) entry which is preliminary data.</text>
</comment>
<evidence type="ECO:0000313" key="3">
    <source>
        <dbReference type="Proteomes" id="UP000230340"/>
    </source>
</evidence>
<dbReference type="Proteomes" id="UP000230340">
    <property type="component" value="Unassembled WGS sequence"/>
</dbReference>
<gene>
    <name evidence="2" type="ORF">COT49_01670</name>
</gene>
<dbReference type="EMBL" id="PEYT01000011">
    <property type="protein sequence ID" value="PIS23149.1"/>
    <property type="molecule type" value="Genomic_DNA"/>
</dbReference>
<organism evidence="2 3">
    <name type="scientific">candidate division WWE3 bacterium CG08_land_8_20_14_0_20_40_13</name>
    <dbReference type="NCBI Taxonomy" id="1975084"/>
    <lineage>
        <taxon>Bacteria</taxon>
        <taxon>Katanobacteria</taxon>
    </lineage>
</organism>
<evidence type="ECO:0000313" key="2">
    <source>
        <dbReference type="EMBL" id="PIS23149.1"/>
    </source>
</evidence>
<keyword evidence="1" id="KW-0812">Transmembrane</keyword>
<reference evidence="3" key="1">
    <citation type="submission" date="2017-09" db="EMBL/GenBank/DDBJ databases">
        <title>Depth-based differentiation of microbial function through sediment-hosted aquifers and enrichment of novel symbionts in the deep terrestrial subsurface.</title>
        <authorList>
            <person name="Probst A.J."/>
            <person name="Ladd B."/>
            <person name="Jarett J.K."/>
            <person name="Geller-Mcgrath D.E."/>
            <person name="Sieber C.M.K."/>
            <person name="Emerson J.B."/>
            <person name="Anantharaman K."/>
            <person name="Thomas B.C."/>
            <person name="Malmstrom R."/>
            <person name="Stieglmeier M."/>
            <person name="Klingl A."/>
            <person name="Woyke T."/>
            <person name="Ryan C.M."/>
            <person name="Banfield J.F."/>
        </authorList>
    </citation>
    <scope>NUCLEOTIDE SEQUENCE [LARGE SCALE GENOMIC DNA]</scope>
</reference>
<keyword evidence="1" id="KW-1133">Transmembrane helix</keyword>